<evidence type="ECO:0000313" key="2">
    <source>
        <dbReference type="EMBL" id="EKW9776686.1"/>
    </source>
</evidence>
<dbReference type="Proteomes" id="UP000251485">
    <property type="component" value="Unassembled WGS sequence"/>
</dbReference>
<dbReference type="EMBL" id="ABKSPD020000008">
    <property type="protein sequence ID" value="EKW9776686.1"/>
    <property type="molecule type" value="Genomic_DNA"/>
</dbReference>
<dbReference type="Proteomes" id="UP001171165">
    <property type="component" value="Unassembled WGS sequence"/>
</dbReference>
<reference evidence="1 4" key="1">
    <citation type="submission" date="2017-05" db="EMBL/GenBank/DDBJ databases">
        <title>Whole genome sequencing of Proteus mirabilis AR_0155.</title>
        <authorList>
            <person name="Conlan S."/>
            <person name="Thomas P.J."/>
            <person name="Mullikin J."/>
            <person name="Frank K.M."/>
            <person name="Segre J.A."/>
        </authorList>
    </citation>
    <scope>NUCLEOTIDE SEQUENCE [LARGE SCALE GENOMIC DNA]</scope>
    <source>
        <strain evidence="1 4">AR_0155</strain>
    </source>
</reference>
<protein>
    <submittedName>
        <fullName evidence="2">Uncharacterized protein</fullName>
    </submittedName>
</protein>
<reference evidence="2" key="3">
    <citation type="submission" date="2023-06" db="EMBL/GenBank/DDBJ databases">
        <authorList>
            <consortium name="Clinical and Environmental Microbiology Branch: Whole genome sequencing antimicrobial resistance pathogens in the healthcare setting"/>
        </authorList>
    </citation>
    <scope>NUCLEOTIDE SEQUENCE</scope>
    <source>
        <strain evidence="2">Microbial</strain>
    </source>
</reference>
<evidence type="ECO:0000313" key="4">
    <source>
        <dbReference type="Proteomes" id="UP000195540"/>
    </source>
</evidence>
<evidence type="ECO:0000313" key="1">
    <source>
        <dbReference type="EMBL" id="ARX34708.1"/>
    </source>
</evidence>
<evidence type="ECO:0000313" key="3">
    <source>
        <dbReference type="EMBL" id="SPY98313.1"/>
    </source>
</evidence>
<dbReference type="Proteomes" id="UP000195540">
    <property type="component" value="Chromosome"/>
</dbReference>
<dbReference type="AlphaFoldDB" id="A0A1Z1SUP8"/>
<dbReference type="GeneID" id="6803646"/>
<dbReference type="EMBL" id="CP021694">
    <property type="protein sequence ID" value="ARX34708.1"/>
    <property type="molecule type" value="Genomic_DNA"/>
</dbReference>
<proteinExistence type="predicted"/>
<dbReference type="EMBL" id="UAUE01000024">
    <property type="protein sequence ID" value="SPY98313.1"/>
    <property type="molecule type" value="Genomic_DNA"/>
</dbReference>
<evidence type="ECO:0000313" key="5">
    <source>
        <dbReference type="Proteomes" id="UP000251485"/>
    </source>
</evidence>
<reference evidence="3 5" key="2">
    <citation type="submission" date="2018-06" db="EMBL/GenBank/DDBJ databases">
        <authorList>
            <consortium name="Pathogen Informatics"/>
            <person name="Doyle S."/>
        </authorList>
    </citation>
    <scope>NUCLEOTIDE SEQUENCE [LARGE SCALE GENOMIC DNA]</scope>
    <source>
        <strain evidence="3 5">NCTC10975</strain>
    </source>
</reference>
<gene>
    <name evidence="1" type="ORF">AM402_11345</name>
    <name evidence="3" type="ORF">NCTC10975_03131</name>
    <name evidence="2" type="ORF">PW210_002525</name>
</gene>
<organism evidence="2 6">
    <name type="scientific">Proteus mirabilis</name>
    <dbReference type="NCBI Taxonomy" id="584"/>
    <lineage>
        <taxon>Bacteria</taxon>
        <taxon>Pseudomonadati</taxon>
        <taxon>Pseudomonadota</taxon>
        <taxon>Gammaproteobacteria</taxon>
        <taxon>Enterobacterales</taxon>
        <taxon>Morganellaceae</taxon>
        <taxon>Proteus</taxon>
    </lineage>
</organism>
<dbReference type="KEGG" id="pvl:AOB99_08905"/>
<accession>A0A1Z1SUP8</accession>
<sequence length="111" mass="12323">MTAKIDPKAFFDLPFENGKDITDKELKAAYDAGHTFIHIDLSDAHFSPQITLFNGNELDRIRGGVIRIDNNSTKSTLVAEGPSKKPEQLKAGYYYHASGTTGWDIIVKPIK</sequence>
<name>A0A1Z1SUP8_PROMI</name>
<evidence type="ECO:0000313" key="6">
    <source>
        <dbReference type="Proteomes" id="UP001171165"/>
    </source>
</evidence>
<dbReference type="RefSeq" id="WP_004248163.1">
    <property type="nucleotide sequence ID" value="NZ_ABFCQN020000016.1"/>
</dbReference>